<keyword evidence="2" id="KW-1185">Reference proteome</keyword>
<accession>A0A229VYN4</accession>
<organism evidence="1 2">
    <name type="scientific">Bifidobacterium vansinderenii</name>
    <dbReference type="NCBI Taxonomy" id="1984871"/>
    <lineage>
        <taxon>Bacteria</taxon>
        <taxon>Bacillati</taxon>
        <taxon>Actinomycetota</taxon>
        <taxon>Actinomycetes</taxon>
        <taxon>Bifidobacteriales</taxon>
        <taxon>Bifidobacteriaceae</taxon>
        <taxon>Bifidobacterium</taxon>
    </lineage>
</organism>
<dbReference type="EMBL" id="NEWD01000016">
    <property type="protein sequence ID" value="OXN00510.1"/>
    <property type="molecule type" value="Genomic_DNA"/>
</dbReference>
<evidence type="ECO:0000313" key="2">
    <source>
        <dbReference type="Proteomes" id="UP000215433"/>
    </source>
</evidence>
<reference evidence="1 2" key="1">
    <citation type="submission" date="2017-05" db="EMBL/GenBank/DDBJ databases">
        <title>Bifidobacterium vansinderenii sp. nov.</title>
        <authorList>
            <person name="Lugli G.A."/>
            <person name="Duranti S."/>
            <person name="Mangifesta M."/>
        </authorList>
    </citation>
    <scope>NUCLEOTIDE SEQUENCE [LARGE SCALE GENOMIC DNA]</scope>
    <source>
        <strain evidence="1 2">Tam10B</strain>
    </source>
</reference>
<dbReference type="Proteomes" id="UP000215433">
    <property type="component" value="Unassembled WGS sequence"/>
</dbReference>
<dbReference type="RefSeq" id="WP_093960525.1">
    <property type="nucleotide sequence ID" value="NZ_NEWD01000016.1"/>
</dbReference>
<name>A0A229VYN4_9BIFI</name>
<proteinExistence type="predicted"/>
<sequence length="104" mass="11855">MNIYQISTYIFNHTGHLVETSICNGIYSDDTIEVRKVNGSPYLALSFDPTDDSFILGTLWYRHGYGENGGFDDEPLEEGLCWSLDDEDDTDTLDEICRYADQNL</sequence>
<gene>
    <name evidence="1" type="ORF">Tam10B_1380</name>
</gene>
<dbReference type="AlphaFoldDB" id="A0A229VYN4"/>
<evidence type="ECO:0000313" key="1">
    <source>
        <dbReference type="EMBL" id="OXN00510.1"/>
    </source>
</evidence>
<comment type="caution">
    <text evidence="1">The sequence shown here is derived from an EMBL/GenBank/DDBJ whole genome shotgun (WGS) entry which is preliminary data.</text>
</comment>
<protein>
    <submittedName>
        <fullName evidence="1">Uncharacterized protein</fullName>
    </submittedName>
</protein>